<dbReference type="SUPFAM" id="SSF56935">
    <property type="entry name" value="Porins"/>
    <property type="match status" value="1"/>
</dbReference>
<dbReference type="AlphaFoldDB" id="A0A7G6URU5"/>
<keyword evidence="10" id="KW-0121">Carboxypeptidase</keyword>
<dbReference type="GO" id="GO:0004180">
    <property type="term" value="F:carboxypeptidase activity"/>
    <property type="evidence" value="ECO:0007669"/>
    <property type="project" value="UniProtKB-KW"/>
</dbReference>
<evidence type="ECO:0000256" key="3">
    <source>
        <dbReference type="ARBA" id="ARBA00022452"/>
    </source>
</evidence>
<feature type="chain" id="PRO_5043238477" evidence="7">
    <location>
        <begin position="28"/>
        <end position="1102"/>
    </location>
</feature>
<dbReference type="EMBL" id="CP060028">
    <property type="protein sequence ID" value="QND81742.1"/>
    <property type="molecule type" value="Genomic_DNA"/>
</dbReference>
<evidence type="ECO:0000256" key="2">
    <source>
        <dbReference type="ARBA" id="ARBA00022448"/>
    </source>
</evidence>
<keyword evidence="6" id="KW-0998">Cell outer membrane</keyword>
<evidence type="ECO:0000259" key="8">
    <source>
        <dbReference type="Pfam" id="PF25183"/>
    </source>
</evidence>
<dbReference type="InterPro" id="IPR036942">
    <property type="entry name" value="Beta-barrel_TonB_sf"/>
</dbReference>
<evidence type="ECO:0000313" key="9">
    <source>
        <dbReference type="EMBL" id="QND81742.1"/>
    </source>
</evidence>
<feature type="domain" description="TonB-dependent transporter Oar-like beta-barrel" evidence="8">
    <location>
        <begin position="352"/>
        <end position="1021"/>
    </location>
</feature>
<dbReference type="Pfam" id="PF13620">
    <property type="entry name" value="CarboxypepD_reg"/>
    <property type="match status" value="1"/>
</dbReference>
<keyword evidence="3" id="KW-1134">Transmembrane beta strand</keyword>
<keyword evidence="5" id="KW-0472">Membrane</keyword>
<dbReference type="GO" id="GO:0015344">
    <property type="term" value="F:siderophore uptake transmembrane transporter activity"/>
    <property type="evidence" value="ECO:0007669"/>
    <property type="project" value="TreeGrafter"/>
</dbReference>
<sequence>MNQSRRLRLSKLSLGLVVALAAAPAFAQSTSAGVGGLVTDNGGQPVAGAEVTITHVESGTVSRATTDASGRYNARGLRVGGPYQITVTKAGSGTKTEDGVFLNLNQVNTVNAALTGDMTTLETVTAIGVAGGSEVFSASKMGTGTTVSREAIAAAPSIGRNIQDIMRMDPRVSQISKADGAISAGGQNTRYNAIRIDGVSTNDPFGLESNNLPTERQPVSIDAIEEVKIDLANYDVTTTGGTGAVVNAVTKSGTNEFHGSVYGVYRNDDMVGDDRNGNPFTGFNKEETYGFTLGGPLLKDKLFFFANYEKFKRGAPGPDLENTPYGRGQITDANIAAIQAAADTWGFDAGSLLGADSLDTDIEEYAVKLDWNINEAHRANIRYSKLTQDVAKLPPSSWNSAISLSSHWYNQNKTFESTVAQLFSDWSDNFSTELKVSRREYDAIAQPTSNLPHIRIDFGNNQVLLGTEQNRHVNVIQTKENSLFFAGNWFVGDHTIKFGVDYAENDIFNYYGRNQNGYYRFTSLANFIAGNPSEYDYRAPLPGGSYADIPAEFTIKNTGFFLQDTWAVNYNLSLLFGLRGDKPSFGGEPIYNECISSAPNAAGTGPANCRFGGFGYDNRQLIDGILWQPRAGFNYTFDSDRPTQLRGGVGLFMGAAPNVWLSGAYQNTGRQYVEYSVRNSGGIGPIFSPDPNNQPTNFATGTPRQNVDIIHPDLEQPSVWKANLAFDHELPWYGLVASAELLLTRVKDAIYLERLDLGAPNTIAGPDGRVMYWNNNGLDASRWLTSLSSATGGTQRYNRPSYVGDVMLLRNTDKGHSQQFTVSLEKPMSENWSWMVGYTYTAAKEVSPLTSSQNTSNWNNNPMFNANEDVLVNSRYAIKDRISGALTFKKAFFGDYATTASLFYEGRSGRPFSYVFWNDANGDSRTFNDLFYVPNGPGDVVFTNLTQNGVTTTGAQQEAAFFEWLAKHPELQRYAGSYAPANEFRAGWTNSFDLRISQELPGFWKGHKSSLTLDIMNVGNLLNKKWGLIEDAGFNSNLAVANFAGICNAASISSGVCPVGSEGKYAYHFTGAQDFQIQEVNGDGVNTGVSRWAAQVTLRYEF</sequence>
<dbReference type="EMBL" id="CP060731">
    <property type="protein sequence ID" value="QNN77654.1"/>
    <property type="molecule type" value="Genomic_DNA"/>
</dbReference>
<evidence type="ECO:0000256" key="4">
    <source>
        <dbReference type="ARBA" id="ARBA00022692"/>
    </source>
</evidence>
<keyword evidence="10" id="KW-0378">Hydrolase</keyword>
<keyword evidence="2" id="KW-0813">Transport</keyword>
<dbReference type="Pfam" id="PF25183">
    <property type="entry name" value="OMP_b-brl_4"/>
    <property type="match status" value="2"/>
</dbReference>
<accession>A0A7G6URU5</accession>
<protein>
    <submittedName>
        <fullName evidence="10">Carboxypeptidase regulatory-like domain-containing protein</fullName>
    </submittedName>
</protein>
<dbReference type="InterPro" id="IPR039426">
    <property type="entry name" value="TonB-dep_rcpt-like"/>
</dbReference>
<keyword evidence="4" id="KW-0812">Transmembrane</keyword>
<feature type="domain" description="TonB-dependent transporter Oar-like beta-barrel" evidence="8">
    <location>
        <begin position="249"/>
        <end position="315"/>
    </location>
</feature>
<gene>
    <name evidence="9" type="ORF">H4W19_08400</name>
    <name evidence="10" type="ORF">IAE60_17430</name>
</gene>
<dbReference type="GO" id="GO:0044718">
    <property type="term" value="P:siderophore transmembrane transport"/>
    <property type="evidence" value="ECO:0007669"/>
    <property type="project" value="TreeGrafter"/>
</dbReference>
<evidence type="ECO:0000256" key="6">
    <source>
        <dbReference type="ARBA" id="ARBA00023237"/>
    </source>
</evidence>
<dbReference type="GeneID" id="81472774"/>
<dbReference type="Gene3D" id="2.40.170.20">
    <property type="entry name" value="TonB-dependent receptor, beta-barrel domain"/>
    <property type="match status" value="1"/>
</dbReference>
<organism evidence="10 12">
    <name type="scientific">Pseudoxanthomonas mexicana</name>
    <dbReference type="NCBI Taxonomy" id="128785"/>
    <lineage>
        <taxon>Bacteria</taxon>
        <taxon>Pseudomonadati</taxon>
        <taxon>Pseudomonadota</taxon>
        <taxon>Gammaproteobacteria</taxon>
        <taxon>Lysobacterales</taxon>
        <taxon>Lysobacteraceae</taxon>
        <taxon>Pseudoxanthomonas</taxon>
    </lineage>
</organism>
<dbReference type="GO" id="GO:0009279">
    <property type="term" value="C:cell outer membrane"/>
    <property type="evidence" value="ECO:0007669"/>
    <property type="project" value="UniProtKB-SubCell"/>
</dbReference>
<reference evidence="9 11" key="2">
    <citation type="submission" date="2020-08" db="EMBL/GenBank/DDBJ databases">
        <title>Streptomycin resistant and MDR strain, P. mexicana.</title>
        <authorList>
            <person name="Ganesh-kumar S."/>
            <person name="Zhe T."/>
            <person name="Yu Z."/>
            <person name="Min Y."/>
        </authorList>
    </citation>
    <scope>NUCLEOTIDE SEQUENCE [LARGE SCALE GENOMIC DNA]</scope>
    <source>
        <strain evidence="9 11">GTZY</strain>
    </source>
</reference>
<dbReference type="InterPro" id="IPR008969">
    <property type="entry name" value="CarboxyPept-like_regulatory"/>
</dbReference>
<reference evidence="10 12" key="1">
    <citation type="submission" date="2020-08" db="EMBL/GenBank/DDBJ databases">
        <title>Streptomycin Non-resistant strain, P. mexicana.</title>
        <authorList>
            <person name="Ganesh-Kumar S."/>
            <person name="Zhe T."/>
            <person name="Yu Z."/>
            <person name="Min Y."/>
        </authorList>
    </citation>
    <scope>NUCLEOTIDE SEQUENCE [LARGE SCALE GENOMIC DNA]</scope>
    <source>
        <strain evidence="10 12">GTZY2</strain>
    </source>
</reference>
<evidence type="ECO:0000256" key="5">
    <source>
        <dbReference type="ARBA" id="ARBA00023136"/>
    </source>
</evidence>
<evidence type="ECO:0000313" key="10">
    <source>
        <dbReference type="EMBL" id="QNN77654.1"/>
    </source>
</evidence>
<dbReference type="Gene3D" id="2.60.40.1120">
    <property type="entry name" value="Carboxypeptidase-like, regulatory domain"/>
    <property type="match status" value="1"/>
</dbReference>
<keyword evidence="10" id="KW-0645">Protease</keyword>
<proteinExistence type="predicted"/>
<dbReference type="Proteomes" id="UP000515506">
    <property type="component" value="Chromosome"/>
</dbReference>
<dbReference type="SUPFAM" id="SSF49464">
    <property type="entry name" value="Carboxypeptidase regulatory domain-like"/>
    <property type="match status" value="1"/>
</dbReference>
<evidence type="ECO:0000313" key="12">
    <source>
        <dbReference type="Proteomes" id="UP000515838"/>
    </source>
</evidence>
<evidence type="ECO:0000313" key="11">
    <source>
        <dbReference type="Proteomes" id="UP000515506"/>
    </source>
</evidence>
<dbReference type="InterPro" id="IPR057601">
    <property type="entry name" value="Oar-like_b-barrel"/>
</dbReference>
<dbReference type="RefSeq" id="WP_185896778.1">
    <property type="nucleotide sequence ID" value="NZ_CP060028.1"/>
</dbReference>
<feature type="signal peptide" evidence="7">
    <location>
        <begin position="1"/>
        <end position="27"/>
    </location>
</feature>
<comment type="subcellular location">
    <subcellularLocation>
        <location evidence="1">Cell outer membrane</location>
        <topology evidence="1">Multi-pass membrane protein</topology>
    </subcellularLocation>
</comment>
<evidence type="ECO:0000256" key="7">
    <source>
        <dbReference type="SAM" id="SignalP"/>
    </source>
</evidence>
<keyword evidence="11" id="KW-1185">Reference proteome</keyword>
<dbReference type="PANTHER" id="PTHR30069">
    <property type="entry name" value="TONB-DEPENDENT OUTER MEMBRANE RECEPTOR"/>
    <property type="match status" value="1"/>
</dbReference>
<dbReference type="PANTHER" id="PTHR30069:SF46">
    <property type="entry name" value="OAR PROTEIN"/>
    <property type="match status" value="1"/>
</dbReference>
<evidence type="ECO:0000256" key="1">
    <source>
        <dbReference type="ARBA" id="ARBA00004571"/>
    </source>
</evidence>
<name>A0A7G6URU5_PSEMX</name>
<dbReference type="Proteomes" id="UP000515838">
    <property type="component" value="Chromosome"/>
</dbReference>
<keyword evidence="7" id="KW-0732">Signal</keyword>